<evidence type="ECO:0000256" key="1">
    <source>
        <dbReference type="SAM" id="MobiDB-lite"/>
    </source>
</evidence>
<dbReference type="EMBL" id="JBHSGW010000009">
    <property type="protein sequence ID" value="MFC4739801.1"/>
    <property type="molecule type" value="Genomic_DNA"/>
</dbReference>
<sequence>MKKLIAAFAIVVFTVTLTSYNNSGDDQIAGDNSSTQTQEPGGVIQDVGGI</sequence>
<name>A0ABV9P5B5_9FLAO</name>
<keyword evidence="3" id="KW-1185">Reference proteome</keyword>
<evidence type="ECO:0008006" key="4">
    <source>
        <dbReference type="Google" id="ProtNLM"/>
    </source>
</evidence>
<organism evidence="2 3">
    <name type="scientific">Flavobacterium ponti</name>
    <dbReference type="NCBI Taxonomy" id="665133"/>
    <lineage>
        <taxon>Bacteria</taxon>
        <taxon>Pseudomonadati</taxon>
        <taxon>Bacteroidota</taxon>
        <taxon>Flavobacteriia</taxon>
        <taxon>Flavobacteriales</taxon>
        <taxon>Flavobacteriaceae</taxon>
        <taxon>Flavobacterium</taxon>
    </lineage>
</organism>
<reference evidence="3" key="1">
    <citation type="journal article" date="2019" name="Int. J. Syst. Evol. Microbiol.">
        <title>The Global Catalogue of Microorganisms (GCM) 10K type strain sequencing project: providing services to taxonomists for standard genome sequencing and annotation.</title>
        <authorList>
            <consortium name="The Broad Institute Genomics Platform"/>
            <consortium name="The Broad Institute Genome Sequencing Center for Infectious Disease"/>
            <person name="Wu L."/>
            <person name="Ma J."/>
        </authorList>
    </citation>
    <scope>NUCLEOTIDE SEQUENCE [LARGE SCALE GENOMIC DNA]</scope>
    <source>
        <strain evidence="3">CCUG 50349</strain>
    </source>
</reference>
<evidence type="ECO:0000313" key="2">
    <source>
        <dbReference type="EMBL" id="MFC4739801.1"/>
    </source>
</evidence>
<proteinExistence type="predicted"/>
<feature type="compositionally biased region" description="Polar residues" evidence="1">
    <location>
        <begin position="22"/>
        <end position="39"/>
    </location>
</feature>
<accession>A0ABV9P5B5</accession>
<dbReference type="Proteomes" id="UP001595885">
    <property type="component" value="Unassembled WGS sequence"/>
</dbReference>
<gene>
    <name evidence="2" type="ORF">ACFO3U_07325</name>
</gene>
<protein>
    <recommendedName>
        <fullName evidence="4">Phr family secreted Rap phosphatase inhibitor</fullName>
    </recommendedName>
</protein>
<comment type="caution">
    <text evidence="2">The sequence shown here is derived from an EMBL/GenBank/DDBJ whole genome shotgun (WGS) entry which is preliminary data.</text>
</comment>
<evidence type="ECO:0000313" key="3">
    <source>
        <dbReference type="Proteomes" id="UP001595885"/>
    </source>
</evidence>
<feature type="region of interest" description="Disordered" evidence="1">
    <location>
        <begin position="22"/>
        <end position="50"/>
    </location>
</feature>
<dbReference type="RefSeq" id="WP_379739940.1">
    <property type="nucleotide sequence ID" value="NZ_JBHSGW010000009.1"/>
</dbReference>